<dbReference type="EMBL" id="AP022583">
    <property type="protein sequence ID" value="BBY06620.1"/>
    <property type="molecule type" value="Genomic_DNA"/>
</dbReference>
<protein>
    <submittedName>
        <fullName evidence="4">18 kDa antigen (HSP 16.7)</fullName>
    </submittedName>
</protein>
<feature type="domain" description="SHSP" evidence="3">
    <location>
        <begin position="26"/>
        <end position="137"/>
    </location>
</feature>
<accession>A0A7I7PDH0</accession>
<dbReference type="InterPro" id="IPR008978">
    <property type="entry name" value="HSP20-like_chaperone"/>
</dbReference>
<dbReference type="InterPro" id="IPR031107">
    <property type="entry name" value="Small_HSP"/>
</dbReference>
<organism evidence="4 5">
    <name type="scientific">Mycobacterium noviomagense</name>
    <dbReference type="NCBI Taxonomy" id="459858"/>
    <lineage>
        <taxon>Bacteria</taxon>
        <taxon>Bacillati</taxon>
        <taxon>Actinomycetota</taxon>
        <taxon>Actinomycetes</taxon>
        <taxon>Mycobacteriales</taxon>
        <taxon>Mycobacteriaceae</taxon>
        <taxon>Mycobacterium</taxon>
    </lineage>
</organism>
<dbReference type="PROSITE" id="PS01031">
    <property type="entry name" value="SHSP"/>
    <property type="match status" value="1"/>
</dbReference>
<dbReference type="CDD" id="cd06464">
    <property type="entry name" value="ACD_sHsps-like"/>
    <property type="match status" value="1"/>
</dbReference>
<evidence type="ECO:0000313" key="5">
    <source>
        <dbReference type="Proteomes" id="UP000466894"/>
    </source>
</evidence>
<evidence type="ECO:0000313" key="4">
    <source>
        <dbReference type="EMBL" id="BBY06620.1"/>
    </source>
</evidence>
<comment type="similarity">
    <text evidence="1 2">Belongs to the small heat shock protein (HSP20) family.</text>
</comment>
<name>A0A7I7PDH0_9MYCO</name>
<dbReference type="AlphaFoldDB" id="A0A7I7PDH0"/>
<evidence type="ECO:0000259" key="3">
    <source>
        <dbReference type="PROSITE" id="PS01031"/>
    </source>
</evidence>
<evidence type="ECO:0000256" key="2">
    <source>
        <dbReference type="RuleBase" id="RU003616"/>
    </source>
</evidence>
<evidence type="ECO:0000256" key="1">
    <source>
        <dbReference type="PROSITE-ProRule" id="PRU00285"/>
    </source>
</evidence>
<reference evidence="4 5" key="1">
    <citation type="journal article" date="2019" name="Emerg. Microbes Infect.">
        <title>Comprehensive subspecies identification of 175 nontuberculous mycobacteria species based on 7547 genomic profiles.</title>
        <authorList>
            <person name="Matsumoto Y."/>
            <person name="Kinjo T."/>
            <person name="Motooka D."/>
            <person name="Nabeya D."/>
            <person name="Jung N."/>
            <person name="Uechi K."/>
            <person name="Horii T."/>
            <person name="Iida T."/>
            <person name="Fujita J."/>
            <person name="Nakamura S."/>
        </authorList>
    </citation>
    <scope>NUCLEOTIDE SEQUENCE [LARGE SCALE GENOMIC DNA]</scope>
    <source>
        <strain evidence="4 5">JCM 16367</strain>
    </source>
</reference>
<dbReference type="Pfam" id="PF00011">
    <property type="entry name" value="HSP20"/>
    <property type="match status" value="1"/>
</dbReference>
<dbReference type="KEGG" id="mnv:MNVI_19380"/>
<sequence length="163" mass="18560">MMTSLLDPFVDDLDRLSARLPRILGTAAHPALMRMDAWRDGDTMIAELDVPGINANSLDVTVERGVLTVRAEREEPADGDRVWVTSERPHGVFIRQFYLNEQLDSDRISADYTNGVLRLTIPLDTAAKARKIAIEAGRRDNGRTGDRQHLHWARRWLRPIVRH</sequence>
<dbReference type="Proteomes" id="UP000466894">
    <property type="component" value="Chromosome"/>
</dbReference>
<dbReference type="SUPFAM" id="SSF49764">
    <property type="entry name" value="HSP20-like chaperones"/>
    <property type="match status" value="1"/>
</dbReference>
<proteinExistence type="inferred from homology"/>
<gene>
    <name evidence="4" type="ORF">MNVI_19380</name>
</gene>
<dbReference type="InterPro" id="IPR002068">
    <property type="entry name" value="A-crystallin/Hsp20_dom"/>
</dbReference>
<dbReference type="PANTHER" id="PTHR11527">
    <property type="entry name" value="HEAT-SHOCK PROTEIN 20 FAMILY MEMBER"/>
    <property type="match status" value="1"/>
</dbReference>
<dbReference type="Gene3D" id="2.60.40.790">
    <property type="match status" value="1"/>
</dbReference>